<dbReference type="PROSITE" id="PS50979">
    <property type="entry name" value="BC"/>
    <property type="match status" value="1"/>
</dbReference>
<keyword evidence="4" id="KW-0436">Ligase</keyword>
<dbReference type="OrthoDB" id="10029892at2759"/>
<reference evidence="19" key="1">
    <citation type="submission" date="2020-11" db="EMBL/GenBank/DDBJ databases">
        <authorList>
            <person name="Tran Van P."/>
        </authorList>
    </citation>
    <scope>NUCLEOTIDE SEQUENCE</scope>
</reference>
<dbReference type="Gene3D" id="3.90.226.10">
    <property type="entry name" value="2-enoyl-CoA Hydratase, Chain A, domain 1"/>
    <property type="match status" value="1"/>
</dbReference>
<accession>A0A7R9KHA3</accession>
<dbReference type="GO" id="GO:0005524">
    <property type="term" value="F:ATP binding"/>
    <property type="evidence" value="ECO:0007669"/>
    <property type="project" value="UniProtKB-UniRule"/>
</dbReference>
<dbReference type="InterPro" id="IPR049076">
    <property type="entry name" value="ACCA"/>
</dbReference>
<dbReference type="GO" id="GO:0006633">
    <property type="term" value="P:fatty acid biosynthetic process"/>
    <property type="evidence" value="ECO:0007669"/>
    <property type="project" value="UniProtKB-KW"/>
</dbReference>
<evidence type="ECO:0000259" key="17">
    <source>
        <dbReference type="PROSITE" id="PS50975"/>
    </source>
</evidence>
<dbReference type="PROSITE" id="PS50975">
    <property type="entry name" value="ATP_GRASP"/>
    <property type="match status" value="1"/>
</dbReference>
<dbReference type="PROSITE" id="PS00866">
    <property type="entry name" value="CPSASE_1"/>
    <property type="match status" value="1"/>
</dbReference>
<comment type="catalytic activity">
    <reaction evidence="12">
        <text>hydrogencarbonate + acetyl-CoA + ATP = malonyl-CoA + ADP + phosphate + H(+)</text>
        <dbReference type="Rhea" id="RHEA:11308"/>
        <dbReference type="ChEBI" id="CHEBI:15378"/>
        <dbReference type="ChEBI" id="CHEBI:17544"/>
        <dbReference type="ChEBI" id="CHEBI:30616"/>
        <dbReference type="ChEBI" id="CHEBI:43474"/>
        <dbReference type="ChEBI" id="CHEBI:57288"/>
        <dbReference type="ChEBI" id="CHEBI:57384"/>
        <dbReference type="ChEBI" id="CHEBI:456216"/>
        <dbReference type="EC" id="6.4.1.2"/>
    </reaction>
</comment>
<dbReference type="Gene3D" id="3.30.470.20">
    <property type="entry name" value="ATP-grasp fold, B domain"/>
    <property type="match status" value="2"/>
</dbReference>
<organism evidence="19">
    <name type="scientific">Medioppia subpectinata</name>
    <dbReference type="NCBI Taxonomy" id="1979941"/>
    <lineage>
        <taxon>Eukaryota</taxon>
        <taxon>Metazoa</taxon>
        <taxon>Ecdysozoa</taxon>
        <taxon>Arthropoda</taxon>
        <taxon>Chelicerata</taxon>
        <taxon>Arachnida</taxon>
        <taxon>Acari</taxon>
        <taxon>Acariformes</taxon>
        <taxon>Sarcoptiformes</taxon>
        <taxon>Oribatida</taxon>
        <taxon>Brachypylina</taxon>
        <taxon>Oppioidea</taxon>
        <taxon>Oppiidae</taxon>
        <taxon>Medioppia</taxon>
    </lineage>
</organism>
<dbReference type="InterPro" id="IPR005481">
    <property type="entry name" value="BC-like_N"/>
</dbReference>
<evidence type="ECO:0000256" key="11">
    <source>
        <dbReference type="ARBA" id="ARBA00023268"/>
    </source>
</evidence>
<evidence type="ECO:0000256" key="15">
    <source>
        <dbReference type="SAM" id="MobiDB-lite"/>
    </source>
</evidence>
<feature type="region of interest" description="Disordered" evidence="15">
    <location>
        <begin position="1326"/>
        <end position="1347"/>
    </location>
</feature>
<evidence type="ECO:0000256" key="14">
    <source>
        <dbReference type="PROSITE-ProRule" id="PRU00409"/>
    </source>
</evidence>
<protein>
    <recommendedName>
        <fullName evidence="21">Acetyl-CoA carboxylase</fullName>
    </recommendedName>
</protein>
<evidence type="ECO:0000256" key="7">
    <source>
        <dbReference type="ARBA" id="ARBA00022840"/>
    </source>
</evidence>
<evidence type="ECO:0000256" key="10">
    <source>
        <dbReference type="ARBA" id="ARBA00023267"/>
    </source>
</evidence>
<dbReference type="Pfam" id="PF08326">
    <property type="entry name" value="ACC_central"/>
    <property type="match status" value="1"/>
</dbReference>
<keyword evidence="7 14" id="KW-0067">ATP-binding</keyword>
<dbReference type="Pfam" id="PF02785">
    <property type="entry name" value="Biotin_carb_C"/>
    <property type="match status" value="1"/>
</dbReference>
<keyword evidence="20" id="KW-1185">Reference proteome</keyword>
<dbReference type="SUPFAM" id="SSF51246">
    <property type="entry name" value="Rudiment single hybrid motif"/>
    <property type="match status" value="2"/>
</dbReference>
<dbReference type="PANTHER" id="PTHR45728">
    <property type="entry name" value="ACETYL-COA CARBOXYLASE, ISOFORM A"/>
    <property type="match status" value="1"/>
</dbReference>
<dbReference type="InterPro" id="IPR005479">
    <property type="entry name" value="CPAse_ATP-bd"/>
</dbReference>
<dbReference type="InterPro" id="IPR013815">
    <property type="entry name" value="ATP_grasp_subdomain_1"/>
</dbReference>
<keyword evidence="6" id="KW-0276">Fatty acid metabolism</keyword>
<dbReference type="Gene3D" id="3.30.1490.20">
    <property type="entry name" value="ATP-grasp fold, A domain"/>
    <property type="match status" value="1"/>
</dbReference>
<evidence type="ECO:0000259" key="18">
    <source>
        <dbReference type="PROSITE" id="PS50979"/>
    </source>
</evidence>
<dbReference type="FunFam" id="3.30.1490.20:FF:000003">
    <property type="entry name" value="acetyl-CoA carboxylase isoform X1"/>
    <property type="match status" value="1"/>
</dbReference>
<evidence type="ECO:0000313" key="19">
    <source>
        <dbReference type="EMBL" id="CAD7621743.1"/>
    </source>
</evidence>
<dbReference type="InterPro" id="IPR000089">
    <property type="entry name" value="Biotin_lipoyl"/>
</dbReference>
<evidence type="ECO:0000256" key="9">
    <source>
        <dbReference type="ARBA" id="ARBA00023160"/>
    </source>
</evidence>
<comment type="catalytic activity">
    <reaction evidence="13">
        <text>N(6)-biotinyl-L-lysyl-[protein] + hydrogencarbonate + ATP = N(6)-carboxybiotinyl-L-lysyl-[protein] + ADP + phosphate + H(+)</text>
        <dbReference type="Rhea" id="RHEA:13501"/>
        <dbReference type="Rhea" id="RHEA-COMP:10505"/>
        <dbReference type="Rhea" id="RHEA-COMP:10506"/>
        <dbReference type="ChEBI" id="CHEBI:15378"/>
        <dbReference type="ChEBI" id="CHEBI:17544"/>
        <dbReference type="ChEBI" id="CHEBI:30616"/>
        <dbReference type="ChEBI" id="CHEBI:43474"/>
        <dbReference type="ChEBI" id="CHEBI:83144"/>
        <dbReference type="ChEBI" id="CHEBI:83145"/>
        <dbReference type="ChEBI" id="CHEBI:456216"/>
        <dbReference type="EC" id="6.3.4.14"/>
    </reaction>
</comment>
<dbReference type="Gene3D" id="3.90.1770.10">
    <property type="entry name" value="PreATP-grasp domain"/>
    <property type="match status" value="1"/>
</dbReference>
<evidence type="ECO:0000256" key="13">
    <source>
        <dbReference type="ARBA" id="ARBA00048600"/>
    </source>
</evidence>
<sequence>MANQTVSPAIGACLRRSVSLFRYIIDTAMSSTNADHNSDQSVDSSSKPIFTINTAPDANTTDDNCSDDDDSRHLSIETMDSKRFHRQSRQLRQSMSGIHLSLQDRDRQDLTIATPEEFIKRFNGTRVINKILIANNGIAAVKCMRSIRRWSYEIFRNERAIRFVVMVTPEDLKANAEYIRMADHYVPVTGGANNNNYANVELIVDIAKRMSVQAVWAGWGHASEYPKLPELLGKAGIAFMGPPQQAMWALGDKIASSIVAQTANVPTLPWSGSGLVCADWKDGKTFKIAPDLYRKGCVHDISEGLIAAQEIGFPVMIKASEGGGGKGIRKSESTDDFPQMYRQVQAEVPGSPIFVMKLAKCARHLEVQLLADQYGNAISLFGRDCSIQRRHQKIIEEAPCIVAEEETFAQMERAAVRLAKMVGYVSTGTVEYLYDPNEQRFYFLELNPRLQVEHPCTEMVADVNLPACQLQIAMGLRLNRMKEIRLLYGENPWADGEIDFERARSRPWGHVIAARITSENPDEGFKPSSGTVQELNFRSSKNVWGYFSVGASGGLHEFADSQFGHCFSWGEDREDARENLVLALKELSIRGDFRMADREDARENLVLALKELSIRGDFRTTVEYLITLLETEDFQKNVINTGWLDKLIAERVQSGKPNTSLALICGCIHVVDSQQQDNWQHFQLSLQRGQILPANTLSNTQNVELIYEGVKYVVNVTKAGNSSYFLVMNNTCKEVEVHRMSDSGLLLSVDHSSHTTYMKEEVDRYRVTIGNRTCVFDKENDPTILRSPSTGKLLQFLVEDGSHVYSGQAYAEIEVMKMVMTLTTQESGIVQHVKRSGAVLEAGSILARLELDDPTRVHRAELFTLGFDALCETDSDVVSHALAVIDGHNSNSETKLNVSFTTAKNHLENILAGFGLPEPFFSQNMNLYVEQFMECLRDPRLPLLELQDIISSTSGRIPSQVEKCIRKLMNNYSSNITAILAAFPSQQIASVIDSYAATLQKRADRDVFFLNTQGIVQLVQRYRNGIRGRMRSCVQELVRNYIEVEQHFQSGHYDKCVSQLREKFKEEGMASVVSQIFSHLSVTKKNQLIIKLIDHLCGHEPGITDELSSILNALTILNKAENAKVALRARQVLISAHQPPFALRHNQMESIFLSAIDIYSHEFEPNVLNKLILSETSIFDVLHQFFYHSNVVVRRAALEVYVRRAYISYEMVSLQHSVLGSPERHSVESLHSRSSAVSRDASIPCAVYHFILPSSHPSLVGNNASSTAAPSIAVISESSDENQIVSFGNYRIGLIAAFNTTEQMETRFDDLLDILSQSEEEIAVDNQWQQTQGGDVSTSPPNRQRSGSLLVARERTQSISFQALIEDVEPIYIVNIAIKSDGSEDAVLTKRFQQFCMTRKADLEKHSIRRVTFIVCDKYRFPRYFTYRFRSGYVEDTIYRHFDPALAFHLEINRLRNYDLEAIPTASQKMHLYLGKAKVMAPGQQVTDFRFFVRTIIRHSDLITKEASYEFLQNEGERLLLEAMDELEVAFTHSLGPKTDCNHIFLNFVPKILMDPSKIAENVRNMVMRYGPRLWKLRVLQAEIRMIIRSTPTSKCTPFRLLLANESGYYLDMHLYKEVLDPVSGAMKFEAWTGTGKPGPLHDLTISTPYMTKDYLQLKRFQAQSNGTTYIYDFPDMFQAALIKLWEEYLPRLT</sequence>
<dbReference type="EMBL" id="CAJPIZ010000737">
    <property type="protein sequence ID" value="CAG2102173.1"/>
    <property type="molecule type" value="Genomic_DNA"/>
</dbReference>
<dbReference type="FunFam" id="3.40.50.20:FF:000005">
    <property type="entry name" value="acetyl-CoA carboxylase isoform X2"/>
    <property type="match status" value="1"/>
</dbReference>
<dbReference type="SUPFAM" id="SSF51230">
    <property type="entry name" value="Single hybrid motif"/>
    <property type="match status" value="1"/>
</dbReference>
<gene>
    <name evidence="19" type="ORF">OSB1V03_LOCUS2213</name>
</gene>
<dbReference type="InterPro" id="IPR013537">
    <property type="entry name" value="AcCoA_COase_cen"/>
</dbReference>
<evidence type="ECO:0000256" key="4">
    <source>
        <dbReference type="ARBA" id="ARBA00022598"/>
    </source>
</evidence>
<dbReference type="InterPro" id="IPR005482">
    <property type="entry name" value="Biotin_COase_C"/>
</dbReference>
<comment type="pathway">
    <text evidence="2">Lipid metabolism; malonyl-CoA biosynthesis; malonyl-CoA from acetyl-CoA: step 1/1.</text>
</comment>
<dbReference type="CDD" id="cd06850">
    <property type="entry name" value="biotinyl_domain"/>
    <property type="match status" value="1"/>
</dbReference>
<evidence type="ECO:0000259" key="16">
    <source>
        <dbReference type="PROSITE" id="PS50968"/>
    </source>
</evidence>
<evidence type="ECO:0000256" key="8">
    <source>
        <dbReference type="ARBA" id="ARBA00023098"/>
    </source>
</evidence>
<dbReference type="Pfam" id="PF21385">
    <property type="entry name" value="ACCA_BT"/>
    <property type="match status" value="1"/>
</dbReference>
<dbReference type="PANTHER" id="PTHR45728:SF3">
    <property type="entry name" value="ACETYL-COA CARBOXYLASE"/>
    <property type="match status" value="1"/>
</dbReference>
<dbReference type="Pfam" id="PF00289">
    <property type="entry name" value="Biotin_carb_N"/>
    <property type="match status" value="1"/>
</dbReference>
<dbReference type="EMBL" id="OC855312">
    <property type="protein sequence ID" value="CAD7621743.1"/>
    <property type="molecule type" value="Genomic_DNA"/>
</dbReference>
<keyword evidence="9" id="KW-0275">Fatty acid biosynthesis</keyword>
<keyword evidence="3" id="KW-0444">Lipid biosynthesis</keyword>
<dbReference type="GO" id="GO:0046872">
    <property type="term" value="F:metal ion binding"/>
    <property type="evidence" value="ECO:0007669"/>
    <property type="project" value="InterPro"/>
</dbReference>
<evidence type="ECO:0000313" key="20">
    <source>
        <dbReference type="Proteomes" id="UP000759131"/>
    </source>
</evidence>
<dbReference type="InterPro" id="IPR011054">
    <property type="entry name" value="Rudment_hybrid_motif"/>
</dbReference>
<dbReference type="SMART" id="SM00878">
    <property type="entry name" value="Biotin_carb_C"/>
    <property type="match status" value="1"/>
</dbReference>
<dbReference type="PROSITE" id="PS00867">
    <property type="entry name" value="CPSASE_2"/>
    <property type="match status" value="1"/>
</dbReference>
<dbReference type="SUPFAM" id="SSF52440">
    <property type="entry name" value="PreATP-grasp domain"/>
    <property type="match status" value="1"/>
</dbReference>
<name>A0A7R9KHA3_9ACAR</name>
<dbReference type="Proteomes" id="UP000759131">
    <property type="component" value="Unassembled WGS sequence"/>
</dbReference>
<evidence type="ECO:0008006" key="21">
    <source>
        <dbReference type="Google" id="ProtNLM"/>
    </source>
</evidence>
<dbReference type="InterPro" id="IPR011764">
    <property type="entry name" value="Biotin_carboxylation_dom"/>
</dbReference>
<dbReference type="Pfam" id="PF02786">
    <property type="entry name" value="CPSase_L_D2"/>
    <property type="match status" value="1"/>
</dbReference>
<feature type="domain" description="Lipoyl-binding" evidence="16">
    <location>
        <begin position="776"/>
        <end position="850"/>
    </location>
</feature>
<evidence type="ECO:0000256" key="5">
    <source>
        <dbReference type="ARBA" id="ARBA00022741"/>
    </source>
</evidence>
<dbReference type="Gene3D" id="2.40.50.100">
    <property type="match status" value="1"/>
</dbReference>
<dbReference type="InterPro" id="IPR011761">
    <property type="entry name" value="ATP-grasp"/>
</dbReference>
<keyword evidence="10" id="KW-0092">Biotin</keyword>
<dbReference type="GO" id="GO:0005739">
    <property type="term" value="C:mitochondrion"/>
    <property type="evidence" value="ECO:0007669"/>
    <property type="project" value="TreeGrafter"/>
</dbReference>
<evidence type="ECO:0000256" key="3">
    <source>
        <dbReference type="ARBA" id="ARBA00022516"/>
    </source>
</evidence>
<dbReference type="InterPro" id="IPR049074">
    <property type="entry name" value="ACCA_BT"/>
</dbReference>
<evidence type="ECO:0000256" key="12">
    <source>
        <dbReference type="ARBA" id="ARBA00048065"/>
    </source>
</evidence>
<evidence type="ECO:0000256" key="6">
    <source>
        <dbReference type="ARBA" id="ARBA00022832"/>
    </source>
</evidence>
<dbReference type="PROSITE" id="PS50968">
    <property type="entry name" value="BIOTINYL_LIPOYL"/>
    <property type="match status" value="1"/>
</dbReference>
<evidence type="ECO:0000256" key="1">
    <source>
        <dbReference type="ARBA" id="ARBA00001953"/>
    </source>
</evidence>
<keyword evidence="11" id="KW-0511">Multifunctional enzyme</keyword>
<feature type="domain" description="Biotin carboxylation" evidence="18">
    <location>
        <begin position="127"/>
        <end position="649"/>
    </location>
</feature>
<dbReference type="Pfam" id="PF00364">
    <property type="entry name" value="Biotin_lipoyl"/>
    <property type="match status" value="1"/>
</dbReference>
<dbReference type="InterPro" id="IPR016185">
    <property type="entry name" value="PreATP-grasp_dom_sf"/>
</dbReference>
<dbReference type="InterPro" id="IPR011053">
    <property type="entry name" value="Single_hybrid_motif"/>
</dbReference>
<feature type="domain" description="ATP-grasp" evidence="17">
    <location>
        <begin position="282"/>
        <end position="474"/>
    </location>
</feature>
<dbReference type="GO" id="GO:0003989">
    <property type="term" value="F:acetyl-CoA carboxylase activity"/>
    <property type="evidence" value="ECO:0007669"/>
    <property type="project" value="UniProtKB-EC"/>
</dbReference>
<keyword evidence="8" id="KW-0443">Lipid metabolism</keyword>
<dbReference type="FunFam" id="2.40.50.100:FF:000005">
    <property type="entry name" value="Acetyl-CoA carboxylase 1"/>
    <property type="match status" value="1"/>
</dbReference>
<keyword evidence="5 14" id="KW-0547">Nucleotide-binding</keyword>
<feature type="compositionally biased region" description="Polar residues" evidence="15">
    <location>
        <begin position="32"/>
        <end position="56"/>
    </location>
</feature>
<dbReference type="Gene3D" id="3.40.50.20">
    <property type="match status" value="1"/>
</dbReference>
<comment type="cofactor">
    <cofactor evidence="1">
        <name>biotin</name>
        <dbReference type="ChEBI" id="CHEBI:57586"/>
    </cofactor>
</comment>
<feature type="region of interest" description="Disordered" evidence="15">
    <location>
        <begin position="32"/>
        <end position="71"/>
    </location>
</feature>
<proteinExistence type="predicted"/>
<evidence type="ECO:0000256" key="2">
    <source>
        <dbReference type="ARBA" id="ARBA00004956"/>
    </source>
</evidence>
<dbReference type="SUPFAM" id="SSF56059">
    <property type="entry name" value="Glutathione synthetase ATP-binding domain-like"/>
    <property type="match status" value="1"/>
</dbReference>
<dbReference type="GO" id="GO:0004075">
    <property type="term" value="F:biotin carboxylase activity"/>
    <property type="evidence" value="ECO:0007669"/>
    <property type="project" value="UniProtKB-EC"/>
</dbReference>